<sequence length="126" mass="13954">MNKYTGKNIECVRVSGDTMSVCVAHDEKAYLTISMGGRPMVTAEIKQPKELLNSLEIHRNKGTSDTKFKAGEKKHIKTYHSDGDVGIGIKMPNEPLHAMIMGLKTFTDFTNDLKNVIGVLDEMAVK</sequence>
<gene>
    <name evidence="1" type="ordered locus">BcerKBAB4_5356</name>
</gene>
<dbReference type="HOGENOM" id="CLU_1977213_0_0_9"/>
<dbReference type="KEGG" id="bwe:BcerKBAB4_5356"/>
<keyword evidence="1" id="KW-0614">Plasmid</keyword>
<name>A9VVN5_BACMK</name>
<geneLocation type="plasmid" evidence="1 2">
    <name>pBWB403</name>
</geneLocation>
<dbReference type="Proteomes" id="UP000002154">
    <property type="component" value="Plasmid pBWB403"/>
</dbReference>
<reference evidence="1 2" key="1">
    <citation type="journal article" date="2008" name="Chem. Biol. Interact.">
        <title>Extending the Bacillus cereus group genomics to putative food-borne pathogens of different toxicity.</title>
        <authorList>
            <person name="Lapidus A."/>
            <person name="Goltsman E."/>
            <person name="Auger S."/>
            <person name="Galleron N."/>
            <person name="Segurens B."/>
            <person name="Dossat C."/>
            <person name="Land M.L."/>
            <person name="Broussolle V."/>
            <person name="Brillard J."/>
            <person name="Guinebretiere M.H."/>
            <person name="Sanchis V."/>
            <person name="Nguen-The C."/>
            <person name="Lereclus D."/>
            <person name="Richardson P."/>
            <person name="Wincker P."/>
            <person name="Weissenbach J."/>
            <person name="Ehrlich S.D."/>
            <person name="Sorokin A."/>
        </authorList>
    </citation>
    <scope>NUCLEOTIDE SEQUENCE [LARGE SCALE GENOMIC DNA]</scope>
    <source>
        <strain evidence="1 2">KBAB4</strain>
        <plasmid evidence="1 2">pBWB403</plasmid>
    </source>
</reference>
<accession>A9VVN5</accession>
<proteinExistence type="predicted"/>
<evidence type="ECO:0000313" key="1">
    <source>
        <dbReference type="EMBL" id="ABY46850.1"/>
    </source>
</evidence>
<dbReference type="EMBL" id="CP000906">
    <property type="protein sequence ID" value="ABY46850.1"/>
    <property type="molecule type" value="Genomic_DNA"/>
</dbReference>
<dbReference type="AlphaFoldDB" id="A9VVN5"/>
<evidence type="ECO:0000313" key="2">
    <source>
        <dbReference type="Proteomes" id="UP000002154"/>
    </source>
</evidence>
<organism evidence="1 2">
    <name type="scientific">Bacillus mycoides (strain KBAB4)</name>
    <name type="common">Bacillus weihenstephanensis</name>
    <dbReference type="NCBI Taxonomy" id="315730"/>
    <lineage>
        <taxon>Bacteria</taxon>
        <taxon>Bacillati</taxon>
        <taxon>Bacillota</taxon>
        <taxon>Bacilli</taxon>
        <taxon>Bacillales</taxon>
        <taxon>Bacillaceae</taxon>
        <taxon>Bacillus</taxon>
        <taxon>Bacillus cereus group</taxon>
    </lineage>
</organism>
<protein>
    <submittedName>
        <fullName evidence="1">Uncharacterized protein</fullName>
    </submittedName>
</protein>